<name>Q5P6T9_AROAE</name>
<reference evidence="1 2" key="1">
    <citation type="journal article" date="2005" name="Arch. Microbiol.">
        <title>The genome sequence of an anaerobic aromatic-degrading denitrifying bacterium, strain EbN1.</title>
        <authorList>
            <person name="Rabus R."/>
            <person name="Kube M."/>
            <person name="Heider J."/>
            <person name="Beck A."/>
            <person name="Heitmann K."/>
            <person name="Widdel F."/>
            <person name="Reinhardt R."/>
        </authorList>
    </citation>
    <scope>NUCLEOTIDE SEQUENCE [LARGE SCALE GENOMIC DNA]</scope>
    <source>
        <strain evidence="1 2">EbN1</strain>
    </source>
</reference>
<proteinExistence type="predicted"/>
<gene>
    <name evidence="1" type="ORF">ebA1549</name>
</gene>
<evidence type="ECO:0000313" key="2">
    <source>
        <dbReference type="Proteomes" id="UP000006552"/>
    </source>
</evidence>
<dbReference type="eggNOG" id="ENOG50332K1">
    <property type="taxonomic scope" value="Bacteria"/>
</dbReference>
<dbReference type="KEGG" id="eba:ebA1549"/>
<dbReference type="STRING" id="76114.ebA1549"/>
<keyword evidence="2" id="KW-1185">Reference proteome</keyword>
<dbReference type="HOGENOM" id="CLU_1173536_0_0_4"/>
<organism evidence="1 2">
    <name type="scientific">Aromatoleum aromaticum (strain DSM 19018 / LMG 30748 / EbN1)</name>
    <name type="common">Azoarcus sp. (strain EbN1)</name>
    <dbReference type="NCBI Taxonomy" id="76114"/>
    <lineage>
        <taxon>Bacteria</taxon>
        <taxon>Pseudomonadati</taxon>
        <taxon>Pseudomonadota</taxon>
        <taxon>Betaproteobacteria</taxon>
        <taxon>Rhodocyclales</taxon>
        <taxon>Rhodocyclaceae</taxon>
        <taxon>Aromatoleum</taxon>
    </lineage>
</organism>
<sequence>MGVPLFPPAFRKQSGCPFVFHLELVLHEIYNIVHSYQGASSWPSRHTLPPSRSSAPTARFRWASNTRAARCWWKSTSPASGWCARPLSFPTTSAGCTSLKQRPICKRPWPGPWPMLHRMPIPKTRSSAWAMAGSDAKVRLDLNNPVFQDNLLTLQKPERHAALDTLHKIRQLTWNQLYRDQGLKWEKITSVRPPQSIDAIYSLRITQARRATAYRDGDFIRLLTIAPDHDAPYGKK</sequence>
<dbReference type="EMBL" id="CR555306">
    <property type="protein sequence ID" value="CAI06972.1"/>
    <property type="molecule type" value="Genomic_DNA"/>
</dbReference>
<dbReference type="AlphaFoldDB" id="Q5P6T9"/>
<dbReference type="Proteomes" id="UP000006552">
    <property type="component" value="Chromosome"/>
</dbReference>
<evidence type="ECO:0000313" key="1">
    <source>
        <dbReference type="EMBL" id="CAI06972.1"/>
    </source>
</evidence>
<accession>Q5P6T9</accession>
<protein>
    <submittedName>
        <fullName evidence="1">Uncharacterized protein</fullName>
    </submittedName>
</protein>